<dbReference type="PANTHER" id="PTHR43606:SF2">
    <property type="entry name" value="ALKALINE PHOSPHATASE FAMILY PROTEIN (AFU_ORTHOLOGUE AFUA_5G03860)"/>
    <property type="match status" value="1"/>
</dbReference>
<feature type="domain" description="PhoD-like phosphatase metallophosphatase" evidence="2">
    <location>
        <begin position="127"/>
        <end position="489"/>
    </location>
</feature>
<evidence type="ECO:0000259" key="2">
    <source>
        <dbReference type="Pfam" id="PF09423"/>
    </source>
</evidence>
<dbReference type="Gene3D" id="3.60.21.70">
    <property type="entry name" value="PhoD-like phosphatase"/>
    <property type="match status" value="1"/>
</dbReference>
<evidence type="ECO:0000259" key="3">
    <source>
        <dbReference type="Pfam" id="PF16655"/>
    </source>
</evidence>
<dbReference type="InterPro" id="IPR052900">
    <property type="entry name" value="Phospholipid_Metab_Enz"/>
</dbReference>
<dbReference type="InterPro" id="IPR029052">
    <property type="entry name" value="Metallo-depent_PP-like"/>
</dbReference>
<name>A0ABT5MFR4_9BURK</name>
<dbReference type="Pfam" id="PF16655">
    <property type="entry name" value="PhoD_N"/>
    <property type="match status" value="1"/>
</dbReference>
<dbReference type="Gene3D" id="2.60.40.380">
    <property type="entry name" value="Purple acid phosphatase-like, N-terminal"/>
    <property type="match status" value="1"/>
</dbReference>
<proteinExistence type="predicted"/>
<dbReference type="EMBL" id="JAQSIO010000004">
    <property type="protein sequence ID" value="MDD0815407.1"/>
    <property type="molecule type" value="Genomic_DNA"/>
</dbReference>
<comment type="caution">
    <text evidence="4">The sequence shown here is derived from an EMBL/GenBank/DDBJ whole genome shotgun (WGS) entry which is preliminary data.</text>
</comment>
<evidence type="ECO:0000313" key="4">
    <source>
        <dbReference type="EMBL" id="MDD0815407.1"/>
    </source>
</evidence>
<organism evidence="4 5">
    <name type="scientific">Curvibacter microcysteis</name>
    <dbReference type="NCBI Taxonomy" id="3026419"/>
    <lineage>
        <taxon>Bacteria</taxon>
        <taxon>Pseudomonadati</taxon>
        <taxon>Pseudomonadota</taxon>
        <taxon>Betaproteobacteria</taxon>
        <taxon>Burkholderiales</taxon>
        <taxon>Comamonadaceae</taxon>
        <taxon>Curvibacter</taxon>
    </lineage>
</organism>
<dbReference type="PANTHER" id="PTHR43606">
    <property type="entry name" value="PHOSPHATASE, PUTATIVE (AFU_ORTHOLOGUE AFUA_6G08710)-RELATED"/>
    <property type="match status" value="1"/>
</dbReference>
<feature type="region of interest" description="Disordered" evidence="1">
    <location>
        <begin position="370"/>
        <end position="392"/>
    </location>
</feature>
<keyword evidence="5" id="KW-1185">Reference proteome</keyword>
<accession>A0ABT5MFR4</accession>
<feature type="domain" description="Phospholipase D N-terminal" evidence="3">
    <location>
        <begin position="23"/>
        <end position="114"/>
    </location>
</feature>
<gene>
    <name evidence="4" type="ORF">PSQ39_12280</name>
</gene>
<dbReference type="Pfam" id="PF09423">
    <property type="entry name" value="PhoD"/>
    <property type="match status" value="1"/>
</dbReference>
<dbReference type="SUPFAM" id="SSF56300">
    <property type="entry name" value="Metallo-dependent phosphatases"/>
    <property type="match status" value="1"/>
</dbReference>
<reference evidence="4 5" key="1">
    <citation type="submission" date="2023-02" db="EMBL/GenBank/DDBJ databases">
        <title>Bacterial whole genome sequence for Curvibacter sp. HBC28.</title>
        <authorList>
            <person name="Le V."/>
            <person name="Ko S.-R."/>
            <person name="Ahn C.-Y."/>
            <person name="Oh H.-M."/>
        </authorList>
    </citation>
    <scope>NUCLEOTIDE SEQUENCE [LARGE SCALE GENOMIC DNA]</scope>
    <source>
        <strain evidence="4 5">HBC28</strain>
    </source>
</reference>
<dbReference type="Proteomes" id="UP001528672">
    <property type="component" value="Unassembled WGS sequence"/>
</dbReference>
<evidence type="ECO:0000256" key="1">
    <source>
        <dbReference type="SAM" id="MobiDB-lite"/>
    </source>
</evidence>
<dbReference type="InterPro" id="IPR038607">
    <property type="entry name" value="PhoD-like_sf"/>
</dbReference>
<sequence>MQAWQAGAHPRSAPGLADLPFALGVASGTPSHQGVVLWTRLAVVDPLDPRVHTVRWELAEDEGFQRIVQRGQTETQQALGHAVHVELQGLPADRWFHYRFMVGDAVSPVGRTRTLPAPDSPAGRLRLAFASCQRWEHGYYAAWRHAAAQSLDLVVFLGDYIYEYASPRSGLAPQAATPIHRVHELRRAVSLADYRDRYALHKSDPDLQAAHAACPWLLTWDDHEVENDYAGLQGREGASAEFMAQRAAAYQAFYENMPLPASVLVQGLQGLNQADALRLYQRHAFGRLARFHVLDDRQYRAVQACRNPSESSAGTVRPSRCAELRDPSRSLLGAAQEQWLAQGLAQDSRPGGPRWTVLAQQTLFSPRHYGGASAAAQADEPTPTDPWDGYPGARQRLLHSLQATPPRNTVLIGGDIHQNYVCRVHADPDRPDSPVLASEFCGTSISSHSGATLERAQALQKNNPHVLLANPEQRGYALVELNPQRWQTTLMAVDQPGRADSALRPLARFVVEDGRAGPQRES</sequence>
<dbReference type="CDD" id="cd07389">
    <property type="entry name" value="MPP_PhoD"/>
    <property type="match status" value="1"/>
</dbReference>
<dbReference type="InterPro" id="IPR018946">
    <property type="entry name" value="PhoD-like_MPP"/>
</dbReference>
<evidence type="ECO:0000313" key="5">
    <source>
        <dbReference type="Proteomes" id="UP001528672"/>
    </source>
</evidence>
<dbReference type="InterPro" id="IPR032093">
    <property type="entry name" value="PhoD_N"/>
</dbReference>
<protein>
    <submittedName>
        <fullName evidence="4">Alkaline phosphatase D family protein</fullName>
    </submittedName>
</protein>